<dbReference type="InterPro" id="IPR026002">
    <property type="entry name" value="ATC_hydrolase-like"/>
</dbReference>
<feature type="region of interest" description="Disordered" evidence="1">
    <location>
        <begin position="171"/>
        <end position="195"/>
    </location>
</feature>
<evidence type="ECO:0000256" key="1">
    <source>
        <dbReference type="SAM" id="MobiDB-lite"/>
    </source>
</evidence>
<dbReference type="Proteomes" id="UP000030460">
    <property type="component" value="Unassembled WGS sequence"/>
</dbReference>
<name>A0A8T6ZDW0_9BURK</name>
<organism evidence="2 3">
    <name type="scientific">Paraburkholderia sacchari</name>
    <dbReference type="NCBI Taxonomy" id="159450"/>
    <lineage>
        <taxon>Bacteria</taxon>
        <taxon>Pseudomonadati</taxon>
        <taxon>Pseudomonadota</taxon>
        <taxon>Betaproteobacteria</taxon>
        <taxon>Burkholderiales</taxon>
        <taxon>Burkholderiaceae</taxon>
        <taxon>Paraburkholderia</taxon>
    </lineage>
</organism>
<dbReference type="OrthoDB" id="9805176at2"/>
<dbReference type="EMBL" id="JTDB02000004">
    <property type="protein sequence ID" value="NLP62961.1"/>
    <property type="molecule type" value="Genomic_DNA"/>
</dbReference>
<dbReference type="Pfam" id="PF14196">
    <property type="entry name" value="ATC_hydrolase"/>
    <property type="match status" value="1"/>
</dbReference>
<evidence type="ECO:0000313" key="2">
    <source>
        <dbReference type="EMBL" id="NLP62961.1"/>
    </source>
</evidence>
<gene>
    <name evidence="2" type="ORF">NH14_017660</name>
</gene>
<evidence type="ECO:0000313" key="3">
    <source>
        <dbReference type="Proteomes" id="UP000030460"/>
    </source>
</evidence>
<accession>A0A8T6ZDW0</accession>
<dbReference type="AlphaFoldDB" id="A0A8T6ZDW0"/>
<dbReference type="RefSeq" id="WP_052148291.1">
    <property type="nucleotide sequence ID" value="NZ_CADFGF010000010.1"/>
</dbReference>
<sequence length="195" mass="21508">MTQQQGEGAADQTGVNGETLGILARRRIEAEIIKPIYEILKRDFGIERAQAVIAEAVRGAAIDAGRQFAAREPNGTSIASFVALQVLWEKDDALEVETLRADDDAYDYNVHRCAYAEMYHAMGLGEIGHLLSCARDAEFISGYDPRVELTRTSTIMQGGKRCDFRYRMRDAKPAETAQSAKSAKSAKSAEERSDD</sequence>
<dbReference type="GO" id="GO:0016787">
    <property type="term" value="F:hydrolase activity"/>
    <property type="evidence" value="ECO:0007669"/>
    <property type="project" value="UniProtKB-KW"/>
</dbReference>
<reference evidence="2" key="2">
    <citation type="submission" date="2020-04" db="EMBL/GenBank/DDBJ databases">
        <authorList>
            <person name="Alexandrino P."/>
            <person name="Mendonca T."/>
            <person name="Guaman L."/>
            <person name="Cherix J."/>
            <person name="Lozano-Sakalauskas G."/>
            <person name="Fujita A."/>
            <person name="Filho E.R."/>
            <person name="Long P."/>
            <person name="Padilla G."/>
            <person name="Taciro M.K."/>
            <person name="Gomez J.G."/>
            <person name="Silva L.F."/>
            <person name="Torres M."/>
        </authorList>
    </citation>
    <scope>NUCLEOTIDE SEQUENCE</scope>
    <source>
        <strain evidence="2">LMG 19450</strain>
    </source>
</reference>
<reference evidence="2" key="1">
    <citation type="journal article" date="2015" name="Genome Announc.">
        <title>Draft Genome Sequence of the Polyhydroxyalkanoate-Producing Bacterium Burkholderia sacchari LMG 19450 Isolated from Brazilian Sugarcane Plantation Soil.</title>
        <authorList>
            <person name="Alexandrino P.M."/>
            <person name="Mendonca T.T."/>
            <person name="Guaman Bautista L.P."/>
            <person name="Cherix J."/>
            <person name="Lozano-Sakalauskas G.C."/>
            <person name="Fujita A."/>
            <person name="Ramos Filho E."/>
            <person name="Long P."/>
            <person name="Padilla G."/>
            <person name="Taciro M.K."/>
            <person name="Gomez J.G."/>
            <person name="Silva L.F."/>
        </authorList>
    </citation>
    <scope>NUCLEOTIDE SEQUENCE</scope>
    <source>
        <strain evidence="2">LMG 19450</strain>
    </source>
</reference>
<keyword evidence="2" id="KW-0378">Hydrolase</keyword>
<proteinExistence type="predicted"/>
<comment type="caution">
    <text evidence="2">The sequence shown here is derived from an EMBL/GenBank/DDBJ whole genome shotgun (WGS) entry which is preliminary data.</text>
</comment>
<protein>
    <submittedName>
        <fullName evidence="2">L-2-amino-thiazoline-4-carboxylic acid hydrolase</fullName>
    </submittedName>
</protein>
<keyword evidence="3" id="KW-1185">Reference proteome</keyword>